<keyword evidence="2" id="KW-1185">Reference proteome</keyword>
<dbReference type="RefSeq" id="WP_068375900.1">
    <property type="nucleotide sequence ID" value="NZ_LSNE01000005.1"/>
</dbReference>
<evidence type="ECO:0000313" key="2">
    <source>
        <dbReference type="Proteomes" id="UP000070299"/>
    </source>
</evidence>
<name>A0A136A167_9ALTE</name>
<dbReference type="EMBL" id="LSNE01000005">
    <property type="protein sequence ID" value="KXI28971.1"/>
    <property type="molecule type" value="Genomic_DNA"/>
</dbReference>
<dbReference type="Proteomes" id="UP000070299">
    <property type="component" value="Unassembled WGS sequence"/>
</dbReference>
<evidence type="ECO:0000313" key="1">
    <source>
        <dbReference type="EMBL" id="KXI28971.1"/>
    </source>
</evidence>
<comment type="caution">
    <text evidence="1">The sequence shown here is derived from an EMBL/GenBank/DDBJ whole genome shotgun (WGS) entry which is preliminary data.</text>
</comment>
<sequence>MMKCDLFPVLDNQSKRIKQLKGLSNLLIIAGGLPDHSKSDLCACLSIVSDIASDALDKQKTINHEVTQLALISNCVAGIG</sequence>
<dbReference type="STRING" id="1799789.AX660_12405"/>
<protein>
    <submittedName>
        <fullName evidence="1">Uncharacterized protein</fullName>
    </submittedName>
</protein>
<accession>A0A136A167</accession>
<proteinExistence type="predicted"/>
<organism evidence="1 2">
    <name type="scientific">Paraglaciecola hydrolytica</name>
    <dbReference type="NCBI Taxonomy" id="1799789"/>
    <lineage>
        <taxon>Bacteria</taxon>
        <taxon>Pseudomonadati</taxon>
        <taxon>Pseudomonadota</taxon>
        <taxon>Gammaproteobacteria</taxon>
        <taxon>Alteromonadales</taxon>
        <taxon>Alteromonadaceae</taxon>
        <taxon>Paraglaciecola</taxon>
    </lineage>
</organism>
<dbReference type="AlphaFoldDB" id="A0A136A167"/>
<gene>
    <name evidence="1" type="ORF">AX660_12405</name>
</gene>
<reference evidence="2" key="1">
    <citation type="submission" date="2016-02" db="EMBL/GenBank/DDBJ databases">
        <authorList>
            <person name="Schultz-Johansen M."/>
            <person name="Glaring M.A."/>
            <person name="Bech P.K."/>
            <person name="Stougaard P."/>
        </authorList>
    </citation>
    <scope>NUCLEOTIDE SEQUENCE [LARGE SCALE GENOMIC DNA]</scope>
    <source>
        <strain evidence="2">S66</strain>
    </source>
</reference>
<dbReference type="OrthoDB" id="6388081at2"/>